<reference evidence="2 3" key="1">
    <citation type="submission" date="2016-10" db="EMBL/GenBank/DDBJ databases">
        <authorList>
            <person name="de Groot N.N."/>
        </authorList>
    </citation>
    <scope>NUCLEOTIDE SEQUENCE [LARGE SCALE GENOMIC DNA]</scope>
    <source>
        <strain evidence="2 3">LMG 26867</strain>
    </source>
</reference>
<evidence type="ECO:0000256" key="1">
    <source>
        <dbReference type="SAM" id="MobiDB-lite"/>
    </source>
</evidence>
<dbReference type="AlphaFoldDB" id="A0A1H2BA70"/>
<proteinExistence type="predicted"/>
<feature type="region of interest" description="Disordered" evidence="1">
    <location>
        <begin position="409"/>
        <end position="433"/>
    </location>
</feature>
<protein>
    <recommendedName>
        <fullName evidence="4">Lipoprotein</fullName>
    </recommendedName>
</protein>
<feature type="compositionally biased region" description="Polar residues" evidence="1">
    <location>
        <begin position="424"/>
        <end position="433"/>
    </location>
</feature>
<evidence type="ECO:0008006" key="4">
    <source>
        <dbReference type="Google" id="ProtNLM"/>
    </source>
</evidence>
<sequence>MFLWASSRAGSLLQGLAPFTDVAITPAPVGVSLLAMLFHRPINLQPPDERRKSSTYTQLNTFMSTGQSARRRLQDTTILDLRSLIVAVLLVLAGCATPARAPVVVPAVFVAPATWQQVDREIVAASQSATEQTKIYARGAMDYWRTRVYQLTEENFIPWFSSYWTQEWLSMKVSWYSISSQGEQDASAKRLAAYLLEQYQQRVLAPAAIEIDPEAILGLATAFYVDILQEELQRISQRHGVPMAQLNARLQKVPAIALGPPPARNASLYQVMQAEPLNTLPAYAALIDKIHKAGGDKGVDSTDTAMAPVAKRASQRMEAEMAPRGAASAVAAAAGRFAGGLITVGVAGIRAILQANDRPDSEALIRSSLGNTFDKAWTKLVQNPTTGVMAGTLYIAGQVEGNLAGRAELPSVSSSSGAIDWNPPQVTSEQISP</sequence>
<evidence type="ECO:0000313" key="3">
    <source>
        <dbReference type="Proteomes" id="UP000198481"/>
    </source>
</evidence>
<dbReference type="Proteomes" id="UP000198481">
    <property type="component" value="Chromosome I"/>
</dbReference>
<dbReference type="STRING" id="1148509.SAMN05216222_5043"/>
<accession>A0A1H2BA70</accession>
<evidence type="ECO:0000313" key="2">
    <source>
        <dbReference type="EMBL" id="SDT55190.1"/>
    </source>
</evidence>
<dbReference type="EMBL" id="LT629762">
    <property type="protein sequence ID" value="SDT55190.1"/>
    <property type="molecule type" value="Genomic_DNA"/>
</dbReference>
<organism evidence="2 3">
    <name type="scientific">Pseudomonas prosekii</name>
    <dbReference type="NCBI Taxonomy" id="1148509"/>
    <lineage>
        <taxon>Bacteria</taxon>
        <taxon>Pseudomonadati</taxon>
        <taxon>Pseudomonadota</taxon>
        <taxon>Gammaproteobacteria</taxon>
        <taxon>Pseudomonadales</taxon>
        <taxon>Pseudomonadaceae</taxon>
        <taxon>Pseudomonas</taxon>
    </lineage>
</organism>
<name>A0A1H2BA70_9PSED</name>
<gene>
    <name evidence="2" type="ORF">SAMN05216222_5043</name>
</gene>